<evidence type="ECO:0000313" key="1">
    <source>
        <dbReference type="EMBL" id="KAF5593656.1"/>
    </source>
</evidence>
<evidence type="ECO:0000313" key="2">
    <source>
        <dbReference type="Proteomes" id="UP000546213"/>
    </source>
</evidence>
<dbReference type="Proteomes" id="UP000546213">
    <property type="component" value="Unassembled WGS sequence"/>
</dbReference>
<proteinExistence type="predicted"/>
<organism evidence="1 2">
    <name type="scientific">Fusarium pseudocircinatum</name>
    <dbReference type="NCBI Taxonomy" id="56676"/>
    <lineage>
        <taxon>Eukaryota</taxon>
        <taxon>Fungi</taxon>
        <taxon>Dikarya</taxon>
        <taxon>Ascomycota</taxon>
        <taxon>Pezizomycotina</taxon>
        <taxon>Sordariomycetes</taxon>
        <taxon>Hypocreomycetidae</taxon>
        <taxon>Hypocreales</taxon>
        <taxon>Nectriaceae</taxon>
        <taxon>Fusarium</taxon>
        <taxon>Fusarium fujikuroi species complex</taxon>
    </lineage>
</organism>
<sequence length="54" mass="6409">MRVDTDEVTIIYVGSSVAYKTYIGIYGRVQHHEHQSLRAYEDIPEYKRSRDYQA</sequence>
<dbReference type="EMBL" id="JAAOAS010000106">
    <property type="protein sequence ID" value="KAF5593656.1"/>
    <property type="molecule type" value="Genomic_DNA"/>
</dbReference>
<gene>
    <name evidence="1" type="ORF">FPCIR_5172</name>
</gene>
<name>A0A8H5UMZ7_9HYPO</name>
<feature type="non-terminal residue" evidence="1">
    <location>
        <position position="54"/>
    </location>
</feature>
<reference evidence="1 2" key="1">
    <citation type="submission" date="2020-05" db="EMBL/GenBank/DDBJ databases">
        <title>Identification and distribution of gene clusters putatively required for synthesis of sphingolipid metabolism inhibitors in phylogenetically diverse species of the filamentous fungus Fusarium.</title>
        <authorList>
            <person name="Kim H.-S."/>
            <person name="Busman M."/>
            <person name="Brown D.W."/>
            <person name="Divon H."/>
            <person name="Uhlig S."/>
            <person name="Proctor R.H."/>
        </authorList>
    </citation>
    <scope>NUCLEOTIDE SEQUENCE [LARGE SCALE GENOMIC DNA]</scope>
    <source>
        <strain evidence="1 2">NRRL 36939</strain>
    </source>
</reference>
<accession>A0A8H5UMZ7</accession>
<dbReference type="OrthoDB" id="4966559at2759"/>
<dbReference type="AlphaFoldDB" id="A0A8H5UMZ7"/>
<comment type="caution">
    <text evidence="1">The sequence shown here is derived from an EMBL/GenBank/DDBJ whole genome shotgun (WGS) entry which is preliminary data.</text>
</comment>
<protein>
    <submittedName>
        <fullName evidence="1">Uncharacterized protein</fullName>
    </submittedName>
</protein>
<keyword evidence="2" id="KW-1185">Reference proteome</keyword>